<evidence type="ECO:0000259" key="1">
    <source>
        <dbReference type="Pfam" id="PF05699"/>
    </source>
</evidence>
<sequence>MSDSSDHMEFSPTKFEQVSALEKFRDTFTGVSALHKSIHGMDGRSPSSRNSFKDLYLSSTQTMIRRKEEMVKLTAILQSTIVSIANASRTTIGPPLLKSRPTLQAQVSKIKKIRVPDRDTPPNDELKYCKDLEAVLTHANSSDINTLDLAIVAVLVLPNKKGSPIEILKFLSNLDFAPNLGIVLRTLLTVSIIMASGERSFSKLKLIKKFLHSITTEDRLNGLTTIAIEHELAEEINVK</sequence>
<evidence type="ECO:0000313" key="2">
    <source>
        <dbReference type="EMBL" id="GFX91080.1"/>
    </source>
</evidence>
<gene>
    <name evidence="2" type="primary">TcasGA2_TC001848</name>
    <name evidence="2" type="ORF">TNCV_5107101</name>
</gene>
<dbReference type="GO" id="GO:0046983">
    <property type="term" value="F:protein dimerization activity"/>
    <property type="evidence" value="ECO:0007669"/>
    <property type="project" value="InterPro"/>
</dbReference>
<protein>
    <submittedName>
        <fullName evidence="2">Dimer_Tnp_hAT domain-containing protein</fullName>
    </submittedName>
</protein>
<evidence type="ECO:0000313" key="3">
    <source>
        <dbReference type="Proteomes" id="UP000887159"/>
    </source>
</evidence>
<dbReference type="InterPro" id="IPR008906">
    <property type="entry name" value="HATC_C_dom"/>
</dbReference>
<dbReference type="PANTHER" id="PTHR45749:SF35">
    <property type="entry name" value="AC-LIKE TRANSPOSASE-RELATED"/>
    <property type="match status" value="1"/>
</dbReference>
<reference evidence="2" key="1">
    <citation type="submission" date="2020-08" db="EMBL/GenBank/DDBJ databases">
        <title>Multicomponent nature underlies the extraordinary mechanical properties of spider dragline silk.</title>
        <authorList>
            <person name="Kono N."/>
            <person name="Nakamura H."/>
            <person name="Mori M."/>
            <person name="Yoshida Y."/>
            <person name="Ohtoshi R."/>
            <person name="Malay A.D."/>
            <person name="Moran D.A.P."/>
            <person name="Tomita M."/>
            <person name="Numata K."/>
            <person name="Arakawa K."/>
        </authorList>
    </citation>
    <scope>NUCLEOTIDE SEQUENCE</scope>
</reference>
<feature type="domain" description="HAT C-terminal dimerisation" evidence="1">
    <location>
        <begin position="156"/>
        <end position="231"/>
    </location>
</feature>
<keyword evidence="3" id="KW-1185">Reference proteome</keyword>
<name>A0A8X6RIH2_TRICX</name>
<dbReference type="AlphaFoldDB" id="A0A8X6RIH2"/>
<organism evidence="2 3">
    <name type="scientific">Trichonephila clavipes</name>
    <name type="common">Golden silk orbweaver</name>
    <name type="synonym">Nephila clavipes</name>
    <dbReference type="NCBI Taxonomy" id="2585209"/>
    <lineage>
        <taxon>Eukaryota</taxon>
        <taxon>Metazoa</taxon>
        <taxon>Ecdysozoa</taxon>
        <taxon>Arthropoda</taxon>
        <taxon>Chelicerata</taxon>
        <taxon>Arachnida</taxon>
        <taxon>Araneae</taxon>
        <taxon>Araneomorphae</taxon>
        <taxon>Entelegynae</taxon>
        <taxon>Araneoidea</taxon>
        <taxon>Nephilidae</taxon>
        <taxon>Trichonephila</taxon>
    </lineage>
</organism>
<dbReference type="Pfam" id="PF05699">
    <property type="entry name" value="Dimer_Tnp_hAT"/>
    <property type="match status" value="1"/>
</dbReference>
<dbReference type="EMBL" id="BMAU01021116">
    <property type="protein sequence ID" value="GFX91080.1"/>
    <property type="molecule type" value="Genomic_DNA"/>
</dbReference>
<dbReference type="Proteomes" id="UP000887159">
    <property type="component" value="Unassembled WGS sequence"/>
</dbReference>
<dbReference type="PANTHER" id="PTHR45749">
    <property type="match status" value="1"/>
</dbReference>
<accession>A0A8X6RIH2</accession>
<proteinExistence type="predicted"/>
<comment type="caution">
    <text evidence="2">The sequence shown here is derived from an EMBL/GenBank/DDBJ whole genome shotgun (WGS) entry which is preliminary data.</text>
</comment>